<comment type="caution">
    <text evidence="6">The sequence shown here is derived from an EMBL/GenBank/DDBJ whole genome shotgun (WGS) entry which is preliminary data.</text>
</comment>
<dbReference type="Gene3D" id="1.10.10.60">
    <property type="entry name" value="Homeodomain-like"/>
    <property type="match status" value="1"/>
</dbReference>
<keyword evidence="2 4" id="KW-0238">DNA-binding</keyword>
<gene>
    <name evidence="6" type="ORF">GCM10022224_009580</name>
</gene>
<sequence>MSEPRRGRVRSETARRAILEATRDQLAEHGYDKLSMDRVAAAAGVGKQTVYRWWPSKSAVVAECVLAGYVLADMRVVADTGDLRSDVRAWLMAFVDFVDRDPAAGGLVRALASAAAESDAVATHLYDRFTATAESHLAARLADAERRGQLRDGIPAVMVAEMLFGTVLYRFLVRQDITPEFVDRLCDAIFNGIAAPR</sequence>
<evidence type="ECO:0000313" key="7">
    <source>
        <dbReference type="Proteomes" id="UP001500902"/>
    </source>
</evidence>
<dbReference type="PROSITE" id="PS50977">
    <property type="entry name" value="HTH_TETR_2"/>
    <property type="match status" value="1"/>
</dbReference>
<keyword evidence="7" id="KW-1185">Reference proteome</keyword>
<keyword evidence="1" id="KW-0805">Transcription regulation</keyword>
<dbReference type="InterPro" id="IPR050109">
    <property type="entry name" value="HTH-type_TetR-like_transc_reg"/>
</dbReference>
<protein>
    <submittedName>
        <fullName evidence="6">TetR/AcrR family transcriptional regulator</fullName>
    </submittedName>
</protein>
<evidence type="ECO:0000256" key="3">
    <source>
        <dbReference type="ARBA" id="ARBA00023163"/>
    </source>
</evidence>
<accession>A0ABP7B4C4</accession>
<dbReference type="RefSeq" id="WP_344873347.1">
    <property type="nucleotide sequence ID" value="NZ_BAAAZP010000013.1"/>
</dbReference>
<dbReference type="EMBL" id="BAAAZP010000013">
    <property type="protein sequence ID" value="GAA3648932.1"/>
    <property type="molecule type" value="Genomic_DNA"/>
</dbReference>
<evidence type="ECO:0000256" key="4">
    <source>
        <dbReference type="PROSITE-ProRule" id="PRU00335"/>
    </source>
</evidence>
<dbReference type="InterPro" id="IPR001647">
    <property type="entry name" value="HTH_TetR"/>
</dbReference>
<evidence type="ECO:0000256" key="2">
    <source>
        <dbReference type="ARBA" id="ARBA00023125"/>
    </source>
</evidence>
<evidence type="ECO:0000313" key="6">
    <source>
        <dbReference type="EMBL" id="GAA3648932.1"/>
    </source>
</evidence>
<dbReference type="Gene3D" id="1.10.357.10">
    <property type="entry name" value="Tetracycline Repressor, domain 2"/>
    <property type="match status" value="1"/>
</dbReference>
<evidence type="ECO:0000256" key="1">
    <source>
        <dbReference type="ARBA" id="ARBA00023015"/>
    </source>
</evidence>
<name>A0ABP7B4C4_9ACTN</name>
<reference evidence="7" key="1">
    <citation type="journal article" date="2019" name="Int. J. Syst. Evol. Microbiol.">
        <title>The Global Catalogue of Microorganisms (GCM) 10K type strain sequencing project: providing services to taxonomists for standard genome sequencing and annotation.</title>
        <authorList>
            <consortium name="The Broad Institute Genomics Platform"/>
            <consortium name="The Broad Institute Genome Sequencing Center for Infectious Disease"/>
            <person name="Wu L."/>
            <person name="Ma J."/>
        </authorList>
    </citation>
    <scope>NUCLEOTIDE SEQUENCE [LARGE SCALE GENOMIC DNA]</scope>
    <source>
        <strain evidence="7">JCM 16904</strain>
    </source>
</reference>
<dbReference type="PRINTS" id="PR00455">
    <property type="entry name" value="HTHTETR"/>
</dbReference>
<feature type="DNA-binding region" description="H-T-H motif" evidence="4">
    <location>
        <begin position="35"/>
        <end position="54"/>
    </location>
</feature>
<dbReference type="PANTHER" id="PTHR30055">
    <property type="entry name" value="HTH-TYPE TRANSCRIPTIONAL REGULATOR RUTR"/>
    <property type="match status" value="1"/>
</dbReference>
<evidence type="ECO:0000259" key="5">
    <source>
        <dbReference type="PROSITE" id="PS50977"/>
    </source>
</evidence>
<keyword evidence="3" id="KW-0804">Transcription</keyword>
<dbReference type="Pfam" id="PF16859">
    <property type="entry name" value="TetR_C_11"/>
    <property type="match status" value="1"/>
</dbReference>
<proteinExistence type="predicted"/>
<dbReference type="Proteomes" id="UP001500902">
    <property type="component" value="Unassembled WGS sequence"/>
</dbReference>
<dbReference type="InterPro" id="IPR009057">
    <property type="entry name" value="Homeodomain-like_sf"/>
</dbReference>
<organism evidence="6 7">
    <name type="scientific">Nonomuraea antimicrobica</name>
    <dbReference type="NCBI Taxonomy" id="561173"/>
    <lineage>
        <taxon>Bacteria</taxon>
        <taxon>Bacillati</taxon>
        <taxon>Actinomycetota</taxon>
        <taxon>Actinomycetes</taxon>
        <taxon>Streptosporangiales</taxon>
        <taxon>Streptosporangiaceae</taxon>
        <taxon>Nonomuraea</taxon>
    </lineage>
</organism>
<dbReference type="PANTHER" id="PTHR30055:SF148">
    <property type="entry name" value="TETR-FAMILY TRANSCRIPTIONAL REGULATOR"/>
    <property type="match status" value="1"/>
</dbReference>
<dbReference type="SUPFAM" id="SSF46689">
    <property type="entry name" value="Homeodomain-like"/>
    <property type="match status" value="1"/>
</dbReference>
<dbReference type="InterPro" id="IPR036271">
    <property type="entry name" value="Tet_transcr_reg_TetR-rel_C_sf"/>
</dbReference>
<dbReference type="SUPFAM" id="SSF48498">
    <property type="entry name" value="Tetracyclin repressor-like, C-terminal domain"/>
    <property type="match status" value="1"/>
</dbReference>
<dbReference type="InterPro" id="IPR011075">
    <property type="entry name" value="TetR_C"/>
</dbReference>
<dbReference type="Pfam" id="PF00440">
    <property type="entry name" value="TetR_N"/>
    <property type="match status" value="1"/>
</dbReference>
<feature type="domain" description="HTH tetR-type" evidence="5">
    <location>
        <begin position="12"/>
        <end position="72"/>
    </location>
</feature>